<dbReference type="EMBL" id="JASNJE010000016">
    <property type="protein sequence ID" value="MDK3074195.1"/>
    <property type="molecule type" value="Genomic_DNA"/>
</dbReference>
<protein>
    <submittedName>
        <fullName evidence="3">DinB family protein</fullName>
    </submittedName>
</protein>
<dbReference type="Proteomes" id="UP001227126">
    <property type="component" value="Unassembled WGS sequence"/>
</dbReference>
<dbReference type="InterPro" id="IPR007837">
    <property type="entry name" value="DinB"/>
</dbReference>
<dbReference type="SUPFAM" id="SSF109854">
    <property type="entry name" value="DinB/YfiT-like putative metalloenzymes"/>
    <property type="match status" value="1"/>
</dbReference>
<evidence type="ECO:0000313" key="3">
    <source>
        <dbReference type="EMBL" id="MDK3074195.1"/>
    </source>
</evidence>
<evidence type="ECO:0000313" key="4">
    <source>
        <dbReference type="Proteomes" id="UP001227126"/>
    </source>
</evidence>
<reference evidence="3 4" key="1">
    <citation type="submission" date="2023-05" db="EMBL/GenBank/DDBJ databases">
        <title>Sedimentitalea sp. nov. JM2-8.</title>
        <authorList>
            <person name="Huang J."/>
        </authorList>
    </citation>
    <scope>NUCLEOTIDE SEQUENCE [LARGE SCALE GENOMIC DNA]</scope>
    <source>
        <strain evidence="3 4">JM2-8</strain>
    </source>
</reference>
<comment type="caution">
    <text evidence="3">The sequence shown here is derived from an EMBL/GenBank/DDBJ whole genome shotgun (WGS) entry which is preliminary data.</text>
</comment>
<proteinExistence type="inferred from homology"/>
<comment type="similarity">
    <text evidence="1">Belongs to the DinB family.</text>
</comment>
<dbReference type="InterPro" id="IPR034660">
    <property type="entry name" value="DinB/YfiT-like"/>
</dbReference>
<name>A0ABT7FGS7_9RHOB</name>
<evidence type="ECO:0000256" key="1">
    <source>
        <dbReference type="ARBA" id="ARBA00008635"/>
    </source>
</evidence>
<dbReference type="PANTHER" id="PTHR37302">
    <property type="entry name" value="SLR1116 PROTEIN"/>
    <property type="match status" value="1"/>
</dbReference>
<accession>A0ABT7FGS7</accession>
<dbReference type="Pfam" id="PF05163">
    <property type="entry name" value="DinB"/>
    <property type="match status" value="1"/>
</dbReference>
<sequence>MIDRAFCIKMAQYNAWQNRQIYRTLDGLDTKDLTRDRGAFFGSILGTLNHLLWGDQMWMARLDGGAAPPGGIAGSPALHPTLSAWNAARFPLDGRIRLWAKSLRNLDLQGDLTWHSGATGRTVTRPRGLCVVHMFNHQTHHRGQVHAMMTAAGIAGAVSDLVFMPEDAGWR</sequence>
<dbReference type="Gene3D" id="1.20.120.450">
    <property type="entry name" value="dinb family like domain"/>
    <property type="match status" value="1"/>
</dbReference>
<dbReference type="PANTHER" id="PTHR37302:SF1">
    <property type="entry name" value="PROTEIN DINB"/>
    <property type="match status" value="1"/>
</dbReference>
<keyword evidence="4" id="KW-1185">Reference proteome</keyword>
<evidence type="ECO:0000256" key="2">
    <source>
        <dbReference type="ARBA" id="ARBA00022723"/>
    </source>
</evidence>
<gene>
    <name evidence="3" type="ORF">QO034_13835</name>
</gene>
<dbReference type="RefSeq" id="WP_284486127.1">
    <property type="nucleotide sequence ID" value="NZ_JASNJE010000016.1"/>
</dbReference>
<keyword evidence="2" id="KW-0479">Metal-binding</keyword>
<organism evidence="3 4">
    <name type="scientific">Sedimentitalea xiamensis</name>
    <dbReference type="NCBI Taxonomy" id="3050037"/>
    <lineage>
        <taxon>Bacteria</taxon>
        <taxon>Pseudomonadati</taxon>
        <taxon>Pseudomonadota</taxon>
        <taxon>Alphaproteobacteria</taxon>
        <taxon>Rhodobacterales</taxon>
        <taxon>Paracoccaceae</taxon>
        <taxon>Sedimentitalea</taxon>
    </lineage>
</organism>